<dbReference type="RefSeq" id="WP_055081751.1">
    <property type="nucleotide sequence ID" value="NZ_CXSU01000005.1"/>
</dbReference>
<dbReference type="SUPFAM" id="SSF140990">
    <property type="entry name" value="FtsH protease domain-like"/>
    <property type="match status" value="1"/>
</dbReference>
<protein>
    <submittedName>
        <fullName evidence="1">Uncharacterized protein</fullName>
    </submittedName>
</protein>
<evidence type="ECO:0000313" key="2">
    <source>
        <dbReference type="EMBL" id="CTQ48881.1"/>
    </source>
</evidence>
<dbReference type="GO" id="GO:0004222">
    <property type="term" value="F:metalloendopeptidase activity"/>
    <property type="evidence" value="ECO:0007669"/>
    <property type="project" value="InterPro"/>
</dbReference>
<dbReference type="InterPro" id="IPR037219">
    <property type="entry name" value="Peptidase_M41-like"/>
</dbReference>
<dbReference type="AlphaFoldDB" id="A0A0M6YDT9"/>
<organism evidence="1 4">
    <name type="scientific">Jannaschia donghaensis</name>
    <dbReference type="NCBI Taxonomy" id="420998"/>
    <lineage>
        <taxon>Bacteria</taxon>
        <taxon>Pseudomonadati</taxon>
        <taxon>Pseudomonadota</taxon>
        <taxon>Alphaproteobacteria</taxon>
        <taxon>Rhodobacterales</taxon>
        <taxon>Roseobacteraceae</taxon>
        <taxon>Jannaschia</taxon>
    </lineage>
</organism>
<reference evidence="1 4" key="1">
    <citation type="submission" date="2015-07" db="EMBL/GenBank/DDBJ databases">
        <authorList>
            <person name="Noorani M."/>
        </authorList>
    </citation>
    <scope>NUCLEOTIDE SEQUENCE [LARGE SCALE GENOMIC DNA]</scope>
    <source>
        <strain evidence="1 4">CECT 7802</strain>
    </source>
</reference>
<sequence length="85" mass="8632">MDPQPAGHIIVAAALGLAPPHGARISVRDGEVGVDLPKRMTRDALDRRMAAVLAGRAAEDLILGSIGHGAGYGGGADLEVARQSP</sequence>
<dbReference type="EMBL" id="CXSU01000005">
    <property type="protein sequence ID" value="CTQ48104.1"/>
    <property type="molecule type" value="Genomic_DNA"/>
</dbReference>
<name>A0A0M6YDT9_9RHOB</name>
<dbReference type="GO" id="GO:0006508">
    <property type="term" value="P:proteolysis"/>
    <property type="evidence" value="ECO:0007669"/>
    <property type="project" value="InterPro"/>
</dbReference>
<evidence type="ECO:0000313" key="1">
    <source>
        <dbReference type="EMBL" id="CTQ48104.1"/>
    </source>
</evidence>
<dbReference type="EMBL" id="CXSU01000008">
    <property type="protein sequence ID" value="CTQ48881.1"/>
    <property type="molecule type" value="Genomic_DNA"/>
</dbReference>
<keyword evidence="4" id="KW-1185">Reference proteome</keyword>
<dbReference type="STRING" id="420998.JDO7802_00106"/>
<dbReference type="OrthoDB" id="9809379at2"/>
<proteinExistence type="predicted"/>
<dbReference type="GO" id="GO:0004176">
    <property type="term" value="F:ATP-dependent peptidase activity"/>
    <property type="evidence" value="ECO:0007669"/>
    <property type="project" value="InterPro"/>
</dbReference>
<accession>A0A0M6YDT9</accession>
<gene>
    <name evidence="1" type="ORF">JDO7802_00106</name>
    <name evidence="2" type="ORF">JDO7802_00889</name>
    <name evidence="3" type="ORF">JDO7802_03528</name>
</gene>
<evidence type="ECO:0000313" key="4">
    <source>
        <dbReference type="Proteomes" id="UP000049222"/>
    </source>
</evidence>
<evidence type="ECO:0000313" key="3">
    <source>
        <dbReference type="EMBL" id="CTQ51488.1"/>
    </source>
</evidence>
<dbReference type="GO" id="GO:0005524">
    <property type="term" value="F:ATP binding"/>
    <property type="evidence" value="ECO:0007669"/>
    <property type="project" value="InterPro"/>
</dbReference>
<dbReference type="Gene3D" id="1.20.58.760">
    <property type="entry name" value="Peptidase M41"/>
    <property type="match status" value="1"/>
</dbReference>
<dbReference type="EMBL" id="CXSU01000012">
    <property type="protein sequence ID" value="CTQ51488.1"/>
    <property type="molecule type" value="Genomic_DNA"/>
</dbReference>
<dbReference type="Proteomes" id="UP000049222">
    <property type="component" value="Unassembled WGS sequence"/>
</dbReference>